<dbReference type="Pfam" id="PF11127">
    <property type="entry name" value="YgaP-like_TM"/>
    <property type="match status" value="1"/>
</dbReference>
<dbReference type="InterPro" id="IPR021309">
    <property type="entry name" value="YgaP-like_TM"/>
</dbReference>
<feature type="domain" description="Rhodanese" evidence="1">
    <location>
        <begin position="26"/>
        <end position="116"/>
    </location>
</feature>
<dbReference type="KEGG" id="noy:EXE57_14500"/>
<keyword evidence="3" id="KW-1185">Reference proteome</keyword>
<dbReference type="PANTHER" id="PTHR43031:SF1">
    <property type="entry name" value="PYRIDINE NUCLEOTIDE-DISULPHIDE OXIDOREDUCTASE"/>
    <property type="match status" value="1"/>
</dbReference>
<dbReference type="Gene3D" id="6.10.140.1340">
    <property type="match status" value="1"/>
</dbReference>
<evidence type="ECO:0000313" key="3">
    <source>
        <dbReference type="Proteomes" id="UP000294894"/>
    </source>
</evidence>
<reference evidence="2 3" key="1">
    <citation type="submission" date="2019-03" db="EMBL/GenBank/DDBJ databases">
        <title>Three New Species of Nocardioides, Nocardioides euryhalodurans sp. nov., Nocardioides seonyuensis sp. nov. and Nocardioides eburneoflavus sp. nov., Iolated from Soil.</title>
        <authorList>
            <person name="Roh S.G."/>
            <person name="Lee C."/>
            <person name="Kim M.-K."/>
            <person name="Kim S.B."/>
        </authorList>
    </citation>
    <scope>NUCLEOTIDE SEQUENCE [LARGE SCALE GENOMIC DNA]</scope>
    <source>
        <strain evidence="2 3">MMS17-SY117</strain>
    </source>
</reference>
<evidence type="ECO:0000259" key="1">
    <source>
        <dbReference type="PROSITE" id="PS50206"/>
    </source>
</evidence>
<dbReference type="Proteomes" id="UP000294894">
    <property type="component" value="Chromosome"/>
</dbReference>
<dbReference type="RefSeq" id="WP_135078668.1">
    <property type="nucleotide sequence ID" value="NZ_CP038267.1"/>
</dbReference>
<dbReference type="OrthoDB" id="9802028at2"/>
<sequence>MSSYAPTTPSTGFGIDPATLREAIDAGDAPRILDVRTPAEFETSHISGADNVPLDLLREHRADLADRLGRGTVLVCRSGARADQAEHALAEAGLTGLRVLTGGMAGWEASGAPVIRGRQTWDLERQVRLAAGSLVASSVIASSRVPRLKWLAAAVGSGLSVAAVTNTCAMGAVLSRLPWNRGAAQVDIHDVMASLRAG</sequence>
<name>A0A4P7GMH2_9ACTN</name>
<organism evidence="2 3">
    <name type="scientific">Nocardioides euryhalodurans</name>
    <dbReference type="NCBI Taxonomy" id="2518370"/>
    <lineage>
        <taxon>Bacteria</taxon>
        <taxon>Bacillati</taxon>
        <taxon>Actinomycetota</taxon>
        <taxon>Actinomycetes</taxon>
        <taxon>Propionibacteriales</taxon>
        <taxon>Nocardioidaceae</taxon>
        <taxon>Nocardioides</taxon>
    </lineage>
</organism>
<dbReference type="InterPro" id="IPR050229">
    <property type="entry name" value="GlpE_sulfurtransferase"/>
</dbReference>
<evidence type="ECO:0000313" key="2">
    <source>
        <dbReference type="EMBL" id="QBR93336.1"/>
    </source>
</evidence>
<dbReference type="PROSITE" id="PS50206">
    <property type="entry name" value="RHODANESE_3"/>
    <property type="match status" value="1"/>
</dbReference>
<dbReference type="SUPFAM" id="SSF52821">
    <property type="entry name" value="Rhodanese/Cell cycle control phosphatase"/>
    <property type="match status" value="1"/>
</dbReference>
<dbReference type="InterPro" id="IPR001763">
    <property type="entry name" value="Rhodanese-like_dom"/>
</dbReference>
<accession>A0A4P7GMH2</accession>
<protein>
    <submittedName>
        <fullName evidence="2">DUF2892 domain-containing protein</fullName>
    </submittedName>
</protein>
<dbReference type="InterPro" id="IPR036873">
    <property type="entry name" value="Rhodanese-like_dom_sf"/>
</dbReference>
<dbReference type="Gene3D" id="3.40.250.10">
    <property type="entry name" value="Rhodanese-like domain"/>
    <property type="match status" value="1"/>
</dbReference>
<gene>
    <name evidence="2" type="ORF">EXE57_14500</name>
</gene>
<dbReference type="PANTHER" id="PTHR43031">
    <property type="entry name" value="FAD-DEPENDENT OXIDOREDUCTASE"/>
    <property type="match status" value="1"/>
</dbReference>
<dbReference type="SMART" id="SM00450">
    <property type="entry name" value="RHOD"/>
    <property type="match status" value="1"/>
</dbReference>
<dbReference type="CDD" id="cd00158">
    <property type="entry name" value="RHOD"/>
    <property type="match status" value="1"/>
</dbReference>
<dbReference type="EMBL" id="CP038267">
    <property type="protein sequence ID" value="QBR93336.1"/>
    <property type="molecule type" value="Genomic_DNA"/>
</dbReference>
<dbReference type="Pfam" id="PF00581">
    <property type="entry name" value="Rhodanese"/>
    <property type="match status" value="1"/>
</dbReference>
<proteinExistence type="predicted"/>
<dbReference type="AlphaFoldDB" id="A0A4P7GMH2"/>